<dbReference type="FunFam" id="2.170.11.10:FF:000002">
    <property type="entry name" value="DNA topoisomerase I"/>
    <property type="match status" value="1"/>
</dbReference>
<dbReference type="Gene3D" id="1.10.10.41">
    <property type="entry name" value="Yeast DNA topoisomerase - domain 1"/>
    <property type="match status" value="1"/>
</dbReference>
<comment type="caution">
    <text evidence="14">The sequence shown here is derived from an EMBL/GenBank/DDBJ whole genome shotgun (WGS) entry which is preliminary data.</text>
</comment>
<dbReference type="SUPFAM" id="SSF56741">
    <property type="entry name" value="Eukaryotic DNA topoisomerase I, N-terminal DNA-binding fragment"/>
    <property type="match status" value="2"/>
</dbReference>
<comment type="catalytic activity">
    <reaction evidence="1 9 10">
        <text>ATP-independent breakage of single-stranded DNA, followed by passage and rejoining.</text>
        <dbReference type="EC" id="5.6.2.1"/>
    </reaction>
</comment>
<evidence type="ECO:0000256" key="7">
    <source>
        <dbReference type="ARBA" id="ARBA00023235"/>
    </source>
</evidence>
<feature type="compositionally biased region" description="Basic residues" evidence="12">
    <location>
        <begin position="22"/>
        <end position="39"/>
    </location>
</feature>
<dbReference type="GO" id="GO:0006265">
    <property type="term" value="P:DNA topological change"/>
    <property type="evidence" value="ECO:0007669"/>
    <property type="project" value="UniProtKB-UniRule"/>
</dbReference>
<dbReference type="GO" id="GO:0005730">
    <property type="term" value="C:nucleolus"/>
    <property type="evidence" value="ECO:0007669"/>
    <property type="project" value="TreeGrafter"/>
</dbReference>
<gene>
    <name evidence="14" type="ORF">AAFF_G00262850</name>
</gene>
<dbReference type="InterPro" id="IPR014727">
    <property type="entry name" value="TopoI_cat_a/b-sub_euk"/>
</dbReference>
<dbReference type="InterPro" id="IPR018521">
    <property type="entry name" value="TopoIB_AS"/>
</dbReference>
<keyword evidence="6 9" id="KW-0238">DNA-binding</keyword>
<evidence type="ECO:0000256" key="10">
    <source>
        <dbReference type="RuleBase" id="RU365101"/>
    </source>
</evidence>
<evidence type="ECO:0000256" key="12">
    <source>
        <dbReference type="SAM" id="MobiDB-lite"/>
    </source>
</evidence>
<dbReference type="AlphaFoldDB" id="A0AAD7WSW7"/>
<dbReference type="PANTHER" id="PTHR10290:SF5">
    <property type="entry name" value="DNA TOPOISOMERASE 1"/>
    <property type="match status" value="1"/>
</dbReference>
<evidence type="ECO:0000256" key="1">
    <source>
        <dbReference type="ARBA" id="ARBA00000213"/>
    </source>
</evidence>
<dbReference type="InterPro" id="IPR048045">
    <property type="entry name" value="Topoisomer_I_DNA-bd"/>
</dbReference>
<evidence type="ECO:0000256" key="3">
    <source>
        <dbReference type="ARBA" id="ARBA00006645"/>
    </source>
</evidence>
<dbReference type="InterPro" id="IPR013499">
    <property type="entry name" value="TopoI_euk"/>
</dbReference>
<dbReference type="InterPro" id="IPR051062">
    <property type="entry name" value="Topoisomerase_IB"/>
</dbReference>
<evidence type="ECO:0000313" key="14">
    <source>
        <dbReference type="EMBL" id="KAJ8408057.1"/>
    </source>
</evidence>
<dbReference type="Pfam" id="PF14370">
    <property type="entry name" value="Topo_C_assoc"/>
    <property type="match status" value="1"/>
</dbReference>
<keyword evidence="7 9" id="KW-0413">Isomerase</keyword>
<keyword evidence="15" id="KW-1185">Reference proteome</keyword>
<accession>A0AAD7WSW7</accession>
<dbReference type="Gene3D" id="1.10.132.10">
    <property type="match status" value="1"/>
</dbReference>
<reference evidence="14" key="1">
    <citation type="journal article" date="2023" name="Science">
        <title>Genome structures resolve the early diversification of teleost fishes.</title>
        <authorList>
            <person name="Parey E."/>
            <person name="Louis A."/>
            <person name="Montfort J."/>
            <person name="Bouchez O."/>
            <person name="Roques C."/>
            <person name="Iampietro C."/>
            <person name="Lluch J."/>
            <person name="Castinel A."/>
            <person name="Donnadieu C."/>
            <person name="Desvignes T."/>
            <person name="Floi Bucao C."/>
            <person name="Jouanno E."/>
            <person name="Wen M."/>
            <person name="Mejri S."/>
            <person name="Dirks R."/>
            <person name="Jansen H."/>
            <person name="Henkel C."/>
            <person name="Chen W.J."/>
            <person name="Zahm M."/>
            <person name="Cabau C."/>
            <person name="Klopp C."/>
            <person name="Thompson A.W."/>
            <person name="Robinson-Rechavi M."/>
            <person name="Braasch I."/>
            <person name="Lecointre G."/>
            <person name="Bobe J."/>
            <person name="Postlethwait J.H."/>
            <person name="Berthelot C."/>
            <person name="Roest Crollius H."/>
            <person name="Guiguen Y."/>
        </authorList>
    </citation>
    <scope>NUCLEOTIDE SEQUENCE</scope>
    <source>
        <strain evidence="14">NC1722</strain>
    </source>
</reference>
<evidence type="ECO:0000256" key="6">
    <source>
        <dbReference type="ARBA" id="ARBA00023125"/>
    </source>
</evidence>
<dbReference type="GO" id="GO:0003677">
    <property type="term" value="F:DNA binding"/>
    <property type="evidence" value="ECO:0007669"/>
    <property type="project" value="UniProtKB-UniRule"/>
</dbReference>
<dbReference type="FunFam" id="1.10.10.41:FF:000001">
    <property type="entry name" value="DNA topoisomerase I"/>
    <property type="match status" value="1"/>
</dbReference>
<dbReference type="GO" id="GO:0007059">
    <property type="term" value="P:chromosome segregation"/>
    <property type="evidence" value="ECO:0007669"/>
    <property type="project" value="TreeGrafter"/>
</dbReference>
<evidence type="ECO:0000256" key="9">
    <source>
        <dbReference type="PROSITE-ProRule" id="PRU01382"/>
    </source>
</evidence>
<keyword evidence="5" id="KW-0090">Biological rhythms</keyword>
<sequence>MSGDHGHHDSQIDSGSWVNDSHKHKDKHKDKERKHKDHKKDKEREKSKCSNSEYKNLSEKKHKDKVKHKDGSLERHKDKHRDKEKRREDKSKSSSVDGKLKKEKENGFARWELSDPVTVEPPRIKSELDDDDFYPSPKHEKSLKREHDNDDYEFKPKKIKIENEKKAKKRRQEEDEEEDIKPKKKTRDRKGAGEGDGKKKAKKDPEEKWKWWEEERYTDGSKWRFLEHKGPVFAPPYDRLPSNVKLYYDGKPIKLGAQAEEVATFFAKMLDHEYTTKDIFRKNFFKDWRKEMTSEEKSKISDLNKCDFTDMSEYFKTQSEAKKQMTKEEKLKIKGENERILQEYGFCVMDNHKERIGNFRIEPPGLFRGRGDHPKMGMLKRRVRPEDIIINCSKDSTHPKAPPGTRWKEVRHDNKVTWLVSWTENIQGSIKYIMLNPSSRIKVSSTAPLHAPPGTRWKEVRHDNKVTWLVSWTENIQGSIKYIMLNPSSRIKGEKDWQKYETARRLKKCVDRLRGQYRDDWKSKEMRIRQRAVALYFIDKLALRAGNEKEEGETADTVGCCSLRVEHIRLYHEIDGQEFVVEFDFLGKDSIRYYNKIPVEKRVFKNLQLFLENKQPEDDLFDRLNTSILNKHLQELMDGLTAKVFRTYNASITLQQQLKELTCPDDNIPAKILSYNRANRAVAILCNHQRAPPKTFEKSMQNLQTKIDAKKDQLFEARRELKSAKADAKVRRDEKAKKAVEMKKKAVERAEEQLMKLEVQATDREENKQIALGTSKLNYLDPRISVAWCKKWNVAIEKIYNKTQREKFAWAIDMADDDFEF</sequence>
<feature type="region of interest" description="Disordered" evidence="12">
    <location>
        <begin position="1"/>
        <end position="205"/>
    </location>
</feature>
<dbReference type="PROSITE" id="PS00176">
    <property type="entry name" value="TOPO_IB_1"/>
    <property type="match status" value="1"/>
</dbReference>
<dbReference type="EMBL" id="JAINUG010000036">
    <property type="protein sequence ID" value="KAJ8408057.1"/>
    <property type="molecule type" value="Genomic_DNA"/>
</dbReference>
<name>A0AAD7WSW7_9TELE</name>
<evidence type="ECO:0000256" key="4">
    <source>
        <dbReference type="ARBA" id="ARBA00023029"/>
    </source>
</evidence>
<evidence type="ECO:0000256" key="2">
    <source>
        <dbReference type="ARBA" id="ARBA00004123"/>
    </source>
</evidence>
<proteinExistence type="inferred from homology"/>
<dbReference type="InterPro" id="IPR011010">
    <property type="entry name" value="DNA_brk_join_enz"/>
</dbReference>
<dbReference type="CDD" id="cd03488">
    <property type="entry name" value="Topoisomer_IB_N_htopoI_like"/>
    <property type="match status" value="1"/>
</dbReference>
<feature type="active site" description="O-(3'-phospho-DNA)-tyrosine intermediate" evidence="9">
    <location>
        <position position="779"/>
    </location>
</feature>
<evidence type="ECO:0000256" key="8">
    <source>
        <dbReference type="ARBA" id="ARBA00023242"/>
    </source>
</evidence>
<dbReference type="PRINTS" id="PR00416">
    <property type="entry name" value="EUTPISMRASEI"/>
</dbReference>
<keyword evidence="11" id="KW-0175">Coiled coil</keyword>
<dbReference type="FunFam" id="3.90.15.10:FF:000001">
    <property type="entry name" value="DNA topoisomerase I"/>
    <property type="match status" value="1"/>
</dbReference>
<dbReference type="EC" id="5.6.2.1" evidence="10"/>
<dbReference type="GO" id="GO:0048511">
    <property type="term" value="P:rhythmic process"/>
    <property type="evidence" value="ECO:0007669"/>
    <property type="project" value="UniProtKB-KW"/>
</dbReference>
<evidence type="ECO:0000256" key="5">
    <source>
        <dbReference type="ARBA" id="ARBA00023108"/>
    </source>
</evidence>
<evidence type="ECO:0000259" key="13">
    <source>
        <dbReference type="SMART" id="SM00435"/>
    </source>
</evidence>
<dbReference type="Proteomes" id="UP001221898">
    <property type="component" value="Unassembled WGS sequence"/>
</dbReference>
<feature type="compositionally biased region" description="Basic and acidic residues" evidence="12">
    <location>
        <begin position="189"/>
        <end position="205"/>
    </location>
</feature>
<dbReference type="SMART" id="SM00435">
    <property type="entry name" value="TOPEUc"/>
    <property type="match status" value="1"/>
</dbReference>
<dbReference type="PANTHER" id="PTHR10290">
    <property type="entry name" value="DNA TOPOISOMERASE I"/>
    <property type="match status" value="1"/>
</dbReference>
<dbReference type="FunFam" id="1.10.132.10:FF:000001">
    <property type="entry name" value="DNA topoisomerase I"/>
    <property type="match status" value="1"/>
</dbReference>
<feature type="compositionally biased region" description="Basic and acidic residues" evidence="12">
    <location>
        <begin position="56"/>
        <end position="76"/>
    </location>
</feature>
<comment type="function">
    <text evidence="10">Releases the supercoiling and torsional tension of DNA introduced during the DNA replication and transcription by transiently cleaving and rejoining one strand of the DNA duplex. Introduces a single-strand break via transesterification at the specific target site 5'-[CT]CCTTp site in duplex DNA. The scissile phosphodiester is attacked by the catalytic tyrosine of the enzyme, resulting in the formation of a DNA-(3'-phosphotyrosyl)-enzyme intermediate and the expulsion of a 5'-OH DNA strand. The free DNA strand then undergoes passage around the unbroken strand thus removing DNA supercoils. Finally, in the religation step, the DNA 5'-OH attacks the covalent intermediate to expel the active-site tyrosine and restore the DNA phosphodiester backbone.</text>
</comment>
<feature type="coiled-coil region" evidence="11">
    <location>
        <begin position="700"/>
        <end position="767"/>
    </location>
</feature>
<dbReference type="SUPFAM" id="SSF46596">
    <property type="entry name" value="Eukaryotic DNA topoisomerase I, dispensable insert domain"/>
    <property type="match status" value="1"/>
</dbReference>
<dbReference type="InterPro" id="IPR008336">
    <property type="entry name" value="TopoI_DNA-bd_euk"/>
</dbReference>
<dbReference type="InterPro" id="IPR036202">
    <property type="entry name" value="TopoI_DNA-bd_euk_N_sf"/>
</dbReference>
<feature type="compositionally biased region" description="Basic and acidic residues" evidence="12">
    <location>
        <begin position="137"/>
        <end position="165"/>
    </location>
</feature>
<keyword evidence="4 9" id="KW-0799">Topoisomerase</keyword>
<evidence type="ECO:0000313" key="15">
    <source>
        <dbReference type="Proteomes" id="UP001221898"/>
    </source>
</evidence>
<dbReference type="GO" id="GO:0005694">
    <property type="term" value="C:chromosome"/>
    <property type="evidence" value="ECO:0007669"/>
    <property type="project" value="InterPro"/>
</dbReference>
<feature type="domain" description="DNA topoisomerase I eukaryotic-type" evidence="13">
    <location>
        <begin position="366"/>
        <end position="793"/>
    </location>
</feature>
<comment type="subcellular location">
    <subcellularLocation>
        <location evidence="2">Nucleus</location>
    </subcellularLocation>
</comment>
<feature type="compositionally biased region" description="Basic and acidic residues" evidence="12">
    <location>
        <begin position="85"/>
        <end position="107"/>
    </location>
</feature>
<feature type="compositionally biased region" description="Basic and acidic residues" evidence="12">
    <location>
        <begin position="1"/>
        <end position="11"/>
    </location>
</feature>
<dbReference type="GO" id="GO:0003917">
    <property type="term" value="F:DNA topoisomerase type I (single strand cut, ATP-independent) activity"/>
    <property type="evidence" value="ECO:0007669"/>
    <property type="project" value="UniProtKB-UniRule"/>
</dbReference>
<dbReference type="InterPro" id="IPR013500">
    <property type="entry name" value="TopoI_cat_euk"/>
</dbReference>
<dbReference type="InterPro" id="IPR001631">
    <property type="entry name" value="TopoI"/>
</dbReference>
<dbReference type="GO" id="GO:0006260">
    <property type="term" value="P:DNA replication"/>
    <property type="evidence" value="ECO:0007669"/>
    <property type="project" value="TreeGrafter"/>
</dbReference>
<dbReference type="CDD" id="cd00659">
    <property type="entry name" value="Topo_IB_C"/>
    <property type="match status" value="1"/>
</dbReference>
<dbReference type="Pfam" id="PF02919">
    <property type="entry name" value="Topoisom_I_N"/>
    <property type="match status" value="2"/>
</dbReference>
<dbReference type="PROSITE" id="PS52038">
    <property type="entry name" value="TOPO_IB_2"/>
    <property type="match status" value="1"/>
</dbReference>
<dbReference type="Pfam" id="PF01028">
    <property type="entry name" value="Topoisom_I"/>
    <property type="match status" value="1"/>
</dbReference>
<dbReference type="Gene3D" id="3.90.15.10">
    <property type="entry name" value="Topoisomerase I, Chain A, domain 3"/>
    <property type="match status" value="1"/>
</dbReference>
<keyword evidence="8" id="KW-0539">Nucleus</keyword>
<dbReference type="InterPro" id="IPR014711">
    <property type="entry name" value="TopoI_cat_a-hlx-sub_euk"/>
</dbReference>
<protein>
    <recommendedName>
        <fullName evidence="10">DNA topoisomerase I</fullName>
        <ecNumber evidence="10">5.6.2.1</ecNumber>
    </recommendedName>
    <alternativeName>
        <fullName evidence="10">DNA topoisomerase 1</fullName>
    </alternativeName>
</protein>
<dbReference type="SUPFAM" id="SSF56349">
    <property type="entry name" value="DNA breaking-rejoining enzymes"/>
    <property type="match status" value="1"/>
</dbReference>
<dbReference type="InterPro" id="IPR025834">
    <property type="entry name" value="TopoI_C_dom"/>
</dbReference>
<dbReference type="InterPro" id="IPR013030">
    <property type="entry name" value="DNA_topo_DNA_db_N_dom2"/>
</dbReference>
<dbReference type="InterPro" id="IPR013034">
    <property type="entry name" value="DNA_topo_DNA_db_N_dom1"/>
</dbReference>
<dbReference type="Gene3D" id="2.170.11.10">
    <property type="entry name" value="DNA Topoisomerase I, domain 2"/>
    <property type="match status" value="2"/>
</dbReference>
<organism evidence="14 15">
    <name type="scientific">Aldrovandia affinis</name>
    <dbReference type="NCBI Taxonomy" id="143900"/>
    <lineage>
        <taxon>Eukaryota</taxon>
        <taxon>Metazoa</taxon>
        <taxon>Chordata</taxon>
        <taxon>Craniata</taxon>
        <taxon>Vertebrata</taxon>
        <taxon>Euteleostomi</taxon>
        <taxon>Actinopterygii</taxon>
        <taxon>Neopterygii</taxon>
        <taxon>Teleostei</taxon>
        <taxon>Notacanthiformes</taxon>
        <taxon>Halosauridae</taxon>
        <taxon>Aldrovandia</taxon>
    </lineage>
</organism>
<evidence type="ECO:0000256" key="11">
    <source>
        <dbReference type="SAM" id="Coils"/>
    </source>
</evidence>
<comment type="similarity">
    <text evidence="3 9 10">Belongs to the type IB topoisomerase family.</text>
</comment>